<protein>
    <recommendedName>
        <fullName evidence="2">F-box domain-containing protein</fullName>
    </recommendedName>
</protein>
<evidence type="ECO:0000256" key="1">
    <source>
        <dbReference type="SAM" id="MobiDB-lite"/>
    </source>
</evidence>
<dbReference type="SMART" id="SM00256">
    <property type="entry name" value="FBOX"/>
    <property type="match status" value="1"/>
</dbReference>
<reference evidence="3" key="3">
    <citation type="submission" date="2025-09" db="UniProtKB">
        <authorList>
            <consortium name="Ensembl"/>
        </authorList>
    </citation>
    <scope>IDENTIFICATION</scope>
</reference>
<evidence type="ECO:0000313" key="3">
    <source>
        <dbReference type="Ensembl" id="ENSACAP00000028853.1"/>
    </source>
</evidence>
<dbReference type="Pfam" id="PF12937">
    <property type="entry name" value="F-box-like"/>
    <property type="match status" value="1"/>
</dbReference>
<sequence length="437" mass="47924">MQAKRQESFRKLRNTVIPAMKAFDNTDNPTQGISGPGALKQPGLATFTYPNESGPKQAPRNSHRSPKSEESGNGNVPYKPGSGNRRSLVERSKQRQEKLGGGGMISVGAMSVPSLSTLPDSLLLEILAWLPPRDRVGGARVCKRWRRLVRDKFLWRHLDLTSYKVSSKVLWYLLRNYLRGTVQTLKAQGSLHSIRKQDVFTPALMQALGKQCPNLHNLCLTRTDLRPLPYDFLPSSLTTLELSFCEIPSVWFQVPGAAPACKDFPRIQHLIIQNVPAFSNQHLFNISRQGTLKTLVLSKTFRVTDVGIQTAAPHLGGLEHLTLLHTQIGNSAMHFIGRHMKCLRSLHLGGTDFLTDVGLPSLASLPVLEDLCLDSFSKLSPEAIVALAQALPRLKRLDLGSTGSDDTVLHRIHAALPNCAVATLASTTSSTNSSIGS</sequence>
<dbReference type="SUPFAM" id="SSF81383">
    <property type="entry name" value="F-box domain"/>
    <property type="match status" value="1"/>
</dbReference>
<dbReference type="Ensembl" id="ENSACAT00000056372.1">
    <property type="protein sequence ID" value="ENSACAP00000028853.1"/>
    <property type="gene ID" value="ENSACAG00000004547.3"/>
</dbReference>
<dbReference type="FunFam" id="3.80.10.10:FF:002114">
    <property type="entry name" value="F-box and leucine-rich repeat protein 12"/>
    <property type="match status" value="1"/>
</dbReference>
<dbReference type="InterPro" id="IPR036047">
    <property type="entry name" value="F-box-like_dom_sf"/>
</dbReference>
<dbReference type="PANTHER" id="PTHR38926:SF72">
    <property type="entry name" value="IM:7136021-RELATED"/>
    <property type="match status" value="1"/>
</dbReference>
<feature type="compositionally biased region" description="Basic and acidic residues" evidence="1">
    <location>
        <begin position="87"/>
        <end position="98"/>
    </location>
</feature>
<feature type="domain" description="F-box" evidence="2">
    <location>
        <begin position="112"/>
        <end position="158"/>
    </location>
</feature>
<reference evidence="3" key="1">
    <citation type="submission" date="2009-12" db="EMBL/GenBank/DDBJ databases">
        <title>The Genome Sequence of Anolis carolinensis (Green Anole Lizard).</title>
        <authorList>
            <consortium name="The Genome Sequencing Platform"/>
            <person name="Di Palma F."/>
            <person name="Alfoldi J."/>
            <person name="Heiman D."/>
            <person name="Young S."/>
            <person name="Grabherr M."/>
            <person name="Johnson J."/>
            <person name="Lander E.S."/>
            <person name="Lindblad-Toh K."/>
        </authorList>
    </citation>
    <scope>NUCLEOTIDE SEQUENCE [LARGE SCALE GENOMIC DNA]</scope>
    <source>
        <strain evidence="3">JBL SC #1</strain>
    </source>
</reference>
<accession>A0A803T0W3</accession>
<dbReference type="InParanoid" id="A0A803T0W3"/>
<dbReference type="InterPro" id="IPR032675">
    <property type="entry name" value="LRR_dom_sf"/>
</dbReference>
<evidence type="ECO:0000313" key="4">
    <source>
        <dbReference type="Proteomes" id="UP000001646"/>
    </source>
</evidence>
<dbReference type="SUPFAM" id="SSF52047">
    <property type="entry name" value="RNI-like"/>
    <property type="match status" value="1"/>
</dbReference>
<reference evidence="3" key="2">
    <citation type="submission" date="2025-08" db="UniProtKB">
        <authorList>
            <consortium name="Ensembl"/>
        </authorList>
    </citation>
    <scope>IDENTIFICATION</scope>
</reference>
<proteinExistence type="predicted"/>
<name>A0A803T0W3_ANOCA</name>
<dbReference type="InterPro" id="IPR001810">
    <property type="entry name" value="F-box_dom"/>
</dbReference>
<keyword evidence="4" id="KW-1185">Reference proteome</keyword>
<dbReference type="PANTHER" id="PTHR38926">
    <property type="entry name" value="F-BOX DOMAIN CONTAINING PROTEIN, EXPRESSED"/>
    <property type="match status" value="1"/>
</dbReference>
<dbReference type="GeneTree" id="ENSGT00390000003354"/>
<gene>
    <name evidence="3" type="primary">fbxl12</name>
</gene>
<dbReference type="PROSITE" id="PS50181">
    <property type="entry name" value="FBOX"/>
    <property type="match status" value="1"/>
</dbReference>
<feature type="region of interest" description="Disordered" evidence="1">
    <location>
        <begin position="18"/>
        <end position="102"/>
    </location>
</feature>
<organism evidence="3 4">
    <name type="scientific">Anolis carolinensis</name>
    <name type="common">Green anole</name>
    <name type="synonym">American chameleon</name>
    <dbReference type="NCBI Taxonomy" id="28377"/>
    <lineage>
        <taxon>Eukaryota</taxon>
        <taxon>Metazoa</taxon>
        <taxon>Chordata</taxon>
        <taxon>Craniata</taxon>
        <taxon>Vertebrata</taxon>
        <taxon>Euteleostomi</taxon>
        <taxon>Lepidosauria</taxon>
        <taxon>Squamata</taxon>
        <taxon>Bifurcata</taxon>
        <taxon>Unidentata</taxon>
        <taxon>Episquamata</taxon>
        <taxon>Toxicofera</taxon>
        <taxon>Iguania</taxon>
        <taxon>Dactyloidae</taxon>
        <taxon>Anolis</taxon>
    </lineage>
</organism>
<dbReference type="Proteomes" id="UP000001646">
    <property type="component" value="Unplaced"/>
</dbReference>
<dbReference type="Gene3D" id="3.80.10.10">
    <property type="entry name" value="Ribonuclease Inhibitor"/>
    <property type="match status" value="1"/>
</dbReference>
<dbReference type="AlphaFoldDB" id="A0A803T0W3"/>
<dbReference type="Bgee" id="ENSACAG00000004547">
    <property type="expression patterns" value="Expressed in hemipenis and 12 other cell types or tissues"/>
</dbReference>
<evidence type="ECO:0000259" key="2">
    <source>
        <dbReference type="PROSITE" id="PS50181"/>
    </source>
</evidence>